<dbReference type="InterPro" id="IPR013534">
    <property type="entry name" value="Starch_synth_cat_dom"/>
</dbReference>
<protein>
    <recommendedName>
        <fullName evidence="6">Glycogen synthase</fullName>
        <ecNumber evidence="6">2.4.1.21</ecNumber>
    </recommendedName>
    <alternativeName>
        <fullName evidence="6">Starch [bacterial glycogen] synthase</fullName>
    </alternativeName>
</protein>
<keyword evidence="4 6" id="KW-0808">Transferase</keyword>
<organism evidence="8 9">
    <name type="scientific">Rhodobacter capsulatus</name>
    <name type="common">Rhodopseudomonas capsulata</name>
    <dbReference type="NCBI Taxonomy" id="1061"/>
    <lineage>
        <taxon>Bacteria</taxon>
        <taxon>Pseudomonadati</taxon>
        <taxon>Pseudomonadota</taxon>
        <taxon>Alphaproteobacteria</taxon>
        <taxon>Rhodobacterales</taxon>
        <taxon>Rhodobacter group</taxon>
        <taxon>Rhodobacter</taxon>
    </lineage>
</organism>
<gene>
    <name evidence="6" type="primary">glgA</name>
    <name evidence="8" type="ORF">SAMN04244550_01405</name>
</gene>
<dbReference type="NCBIfam" id="TIGR02095">
    <property type="entry name" value="glgA"/>
    <property type="match status" value="1"/>
</dbReference>
<evidence type="ECO:0000256" key="2">
    <source>
        <dbReference type="ARBA" id="ARBA00010281"/>
    </source>
</evidence>
<dbReference type="NCBIfam" id="NF001899">
    <property type="entry name" value="PRK00654.1-2"/>
    <property type="match status" value="1"/>
</dbReference>
<evidence type="ECO:0000256" key="3">
    <source>
        <dbReference type="ARBA" id="ARBA00022676"/>
    </source>
</evidence>
<comment type="catalytic activity">
    <reaction evidence="1 6">
        <text>[(1-&gt;4)-alpha-D-glucosyl](n) + ADP-alpha-D-glucose = [(1-&gt;4)-alpha-D-glucosyl](n+1) + ADP + H(+)</text>
        <dbReference type="Rhea" id="RHEA:18189"/>
        <dbReference type="Rhea" id="RHEA-COMP:9584"/>
        <dbReference type="Rhea" id="RHEA-COMP:9587"/>
        <dbReference type="ChEBI" id="CHEBI:15378"/>
        <dbReference type="ChEBI" id="CHEBI:15444"/>
        <dbReference type="ChEBI" id="CHEBI:57498"/>
        <dbReference type="ChEBI" id="CHEBI:456216"/>
        <dbReference type="EC" id="2.4.1.21"/>
    </reaction>
</comment>
<feature type="binding site" evidence="6">
    <location>
        <position position="16"/>
    </location>
    <ligand>
        <name>ADP-alpha-D-glucose</name>
        <dbReference type="ChEBI" id="CHEBI:57498"/>
    </ligand>
</feature>
<dbReference type="RefSeq" id="WP_074553295.1">
    <property type="nucleotide sequence ID" value="NZ_CP119563.1"/>
</dbReference>
<dbReference type="PANTHER" id="PTHR45825">
    <property type="entry name" value="GRANULE-BOUND STARCH SYNTHASE 1, CHLOROPLASTIC/AMYLOPLASTIC"/>
    <property type="match status" value="1"/>
</dbReference>
<evidence type="ECO:0000256" key="4">
    <source>
        <dbReference type="ARBA" id="ARBA00022679"/>
    </source>
</evidence>
<dbReference type="Gene3D" id="3.40.50.2000">
    <property type="entry name" value="Glycogen Phosphorylase B"/>
    <property type="match status" value="2"/>
</dbReference>
<dbReference type="OrthoDB" id="9808590at2"/>
<evidence type="ECO:0000313" key="9">
    <source>
        <dbReference type="Proteomes" id="UP000183812"/>
    </source>
</evidence>
<comment type="similarity">
    <text evidence="2 6">Belongs to the glycosyltransferase 1 family. Bacterial/plant glycogen synthase subfamily.</text>
</comment>
<accession>A0A1G7H4H8</accession>
<feature type="domain" description="Starch synthase catalytic" evidence="7">
    <location>
        <begin position="3"/>
        <end position="234"/>
    </location>
</feature>
<comment type="function">
    <text evidence="6">Synthesizes alpha-1,4-glucan chains using ADP-glucose.</text>
</comment>
<dbReference type="CDD" id="cd03791">
    <property type="entry name" value="GT5_Glycogen_synthase_DULL1-like"/>
    <property type="match status" value="1"/>
</dbReference>
<keyword evidence="5 6" id="KW-0320">Glycogen biosynthesis</keyword>
<dbReference type="PANTHER" id="PTHR45825:SF11">
    <property type="entry name" value="ALPHA AMYLASE DOMAIN-CONTAINING PROTEIN"/>
    <property type="match status" value="1"/>
</dbReference>
<dbReference type="Proteomes" id="UP000183812">
    <property type="component" value="Unassembled WGS sequence"/>
</dbReference>
<dbReference type="GO" id="GO:0009011">
    <property type="term" value="F:alpha-1,4-glucan glucosyltransferase (ADP-glucose donor) activity"/>
    <property type="evidence" value="ECO:0007669"/>
    <property type="project" value="UniProtKB-UniRule"/>
</dbReference>
<dbReference type="HAMAP" id="MF_00484">
    <property type="entry name" value="Glycogen_synth"/>
    <property type="match status" value="1"/>
</dbReference>
<evidence type="ECO:0000313" key="8">
    <source>
        <dbReference type="EMBL" id="SDE95340.1"/>
    </source>
</evidence>
<dbReference type="InterPro" id="IPR011835">
    <property type="entry name" value="GS/SS"/>
</dbReference>
<keyword evidence="3 6" id="KW-0328">Glycosyltransferase</keyword>
<evidence type="ECO:0000256" key="1">
    <source>
        <dbReference type="ARBA" id="ARBA00001478"/>
    </source>
</evidence>
<proteinExistence type="inferred from homology"/>
<evidence type="ECO:0000256" key="6">
    <source>
        <dbReference type="HAMAP-Rule" id="MF_00484"/>
    </source>
</evidence>
<dbReference type="SUPFAM" id="SSF53756">
    <property type="entry name" value="UDP-Glycosyltransferase/glycogen phosphorylase"/>
    <property type="match status" value="1"/>
</dbReference>
<dbReference type="GO" id="GO:0004373">
    <property type="term" value="F:alpha-1,4-glucan glucosyltransferase (UDP-glucose donor) activity"/>
    <property type="evidence" value="ECO:0007669"/>
    <property type="project" value="InterPro"/>
</dbReference>
<dbReference type="AlphaFoldDB" id="A0A1G7H4H8"/>
<name>A0A1G7H4H8_RHOCA</name>
<comment type="pathway">
    <text evidence="6">Glycan biosynthesis; glycogen biosynthesis.</text>
</comment>
<dbReference type="Pfam" id="PF08323">
    <property type="entry name" value="Glyco_transf_5"/>
    <property type="match status" value="1"/>
</dbReference>
<sequence>MKRVLSVASEAVPLVKTGGLADVVGALPEALAGQGWDMRVMIPAYRGVLDRLGATTVVRSDPDLFGGPAELHLGKVGTMAVMALDAPHLYDRAGGPYSDLHGDFGDNAERFAALCWAAAAVSREGLGDWQPDVLHAHDWQGGLAPAYLRYAGASLPSVITIHNMAFQGRVGADKMGALRLPREAFHRDGYEFWGDISTLKAGLTTADAITTVSPRYAEELMRGEYGQGLEGVIAARAGVVVGILNGIDDGVWNPETDPDCLSFSATNISGKSRNRKALQAEFQLEKKIDGPLVILVSRLTAQKGIDLLPTAIEALVARGGALAILGSGDSWAEDLVRGLAARFPGRVGVRIGYDESLSHRMFAGGDAVLVPSRFEPCGLTQLYGLRYGCLPLVSAVGGLADTVIGASPASLAGQAATGVVFHPVDALALRQGMRQLCELHADRRIWTAMMKRAMKSDLGWSRSAARYAALYDRLLAQ</sequence>
<dbReference type="Pfam" id="PF13692">
    <property type="entry name" value="Glyco_trans_1_4"/>
    <property type="match status" value="1"/>
</dbReference>
<dbReference type="EC" id="2.4.1.21" evidence="6"/>
<evidence type="ECO:0000259" key="7">
    <source>
        <dbReference type="Pfam" id="PF08323"/>
    </source>
</evidence>
<dbReference type="GO" id="GO:0005829">
    <property type="term" value="C:cytosol"/>
    <property type="evidence" value="ECO:0007669"/>
    <property type="project" value="TreeGrafter"/>
</dbReference>
<dbReference type="UniPathway" id="UPA00164"/>
<dbReference type="EMBL" id="FNAY01000005">
    <property type="protein sequence ID" value="SDE95340.1"/>
    <property type="molecule type" value="Genomic_DNA"/>
</dbReference>
<reference evidence="8 9" key="1">
    <citation type="submission" date="2016-10" db="EMBL/GenBank/DDBJ databases">
        <authorList>
            <person name="de Groot N.N."/>
        </authorList>
    </citation>
    <scope>NUCLEOTIDE SEQUENCE [LARGE SCALE GENOMIC DNA]</scope>
    <source>
        <strain evidence="9">DSM 938 / 37b4</strain>
    </source>
</reference>
<evidence type="ECO:0000256" key="5">
    <source>
        <dbReference type="ARBA" id="ARBA00023056"/>
    </source>
</evidence>
<dbReference type="GO" id="GO:0005978">
    <property type="term" value="P:glycogen biosynthetic process"/>
    <property type="evidence" value="ECO:0007669"/>
    <property type="project" value="UniProtKB-UniRule"/>
</dbReference>